<evidence type="ECO:0000259" key="2">
    <source>
        <dbReference type="PROSITE" id="PS50011"/>
    </source>
</evidence>
<gene>
    <name evidence="3" type="ORF">Lqua_3340</name>
    <name evidence="4" type="ORF">NCTC12376_00945</name>
</gene>
<keyword evidence="4" id="KW-0723">Serine/threonine-protein kinase</keyword>
<dbReference type="InterPro" id="IPR011009">
    <property type="entry name" value="Kinase-like_dom_sf"/>
</dbReference>
<keyword evidence="4" id="KW-0418">Kinase</keyword>
<dbReference type="EMBL" id="UGOW01000001">
    <property type="protein sequence ID" value="STY17151.1"/>
    <property type="molecule type" value="Genomic_DNA"/>
</dbReference>
<evidence type="ECO:0000313" key="3">
    <source>
        <dbReference type="EMBL" id="KTD42362.1"/>
    </source>
</evidence>
<dbReference type="SUPFAM" id="SSF56112">
    <property type="entry name" value="Protein kinase-like (PK-like)"/>
    <property type="match status" value="1"/>
</dbReference>
<reference evidence="3 5" key="1">
    <citation type="submission" date="2015-11" db="EMBL/GenBank/DDBJ databases">
        <title>Genomic analysis of 38 Legionella species identifies large and diverse effector repertoires.</title>
        <authorList>
            <person name="Burstein D."/>
            <person name="Amaro F."/>
            <person name="Zusman T."/>
            <person name="Lifshitz Z."/>
            <person name="Cohen O."/>
            <person name="Gilbert J.A."/>
            <person name="Pupko T."/>
            <person name="Shuman H.A."/>
            <person name="Segal G."/>
        </authorList>
    </citation>
    <scope>NUCLEOTIDE SEQUENCE [LARGE SCALE GENOMIC DNA]</scope>
    <source>
        <strain evidence="3 5">ATCC 49507</strain>
    </source>
</reference>
<feature type="domain" description="Protein kinase" evidence="2">
    <location>
        <begin position="148"/>
        <end position="448"/>
    </location>
</feature>
<keyword evidence="5" id="KW-1185">Reference proteome</keyword>
<reference evidence="4 6" key="2">
    <citation type="submission" date="2018-06" db="EMBL/GenBank/DDBJ databases">
        <authorList>
            <consortium name="Pathogen Informatics"/>
            <person name="Doyle S."/>
        </authorList>
    </citation>
    <scope>NUCLEOTIDE SEQUENCE [LARGE SCALE GENOMIC DNA]</scope>
    <source>
        <strain evidence="4 6">NCTC12376</strain>
    </source>
</reference>
<evidence type="ECO:0000313" key="4">
    <source>
        <dbReference type="EMBL" id="STY17151.1"/>
    </source>
</evidence>
<dbReference type="GO" id="GO:0004674">
    <property type="term" value="F:protein serine/threonine kinase activity"/>
    <property type="evidence" value="ECO:0007669"/>
    <property type="project" value="UniProtKB-KW"/>
</dbReference>
<dbReference type="EMBL" id="LNYR01000049">
    <property type="protein sequence ID" value="KTD42362.1"/>
    <property type="molecule type" value="Genomic_DNA"/>
</dbReference>
<dbReference type="PROSITE" id="PS50011">
    <property type="entry name" value="PROTEIN_KINASE_DOM"/>
    <property type="match status" value="1"/>
</dbReference>
<proteinExistence type="predicted"/>
<feature type="compositionally biased region" description="Basic and acidic residues" evidence="1">
    <location>
        <begin position="603"/>
        <end position="616"/>
    </location>
</feature>
<name>A0A378KU70_9GAMM</name>
<evidence type="ECO:0000313" key="5">
    <source>
        <dbReference type="Proteomes" id="UP000054639"/>
    </source>
</evidence>
<dbReference type="InterPro" id="IPR000719">
    <property type="entry name" value="Prot_kinase_dom"/>
</dbReference>
<evidence type="ECO:0000256" key="1">
    <source>
        <dbReference type="SAM" id="MobiDB-lite"/>
    </source>
</evidence>
<dbReference type="Gene3D" id="1.10.510.10">
    <property type="entry name" value="Transferase(Phosphotransferase) domain 1"/>
    <property type="match status" value="1"/>
</dbReference>
<sequence>MRSKLDQFFNFLVTGSDLHKIIAMPASPKPMELIQPFDAGALPKEAVFEFTRDVNQLIKEFNNTRDVDGKIHLLKEIQKQIKKIDYTYPQDLLADSPGYQKISSELFKSIQYQTSSLGVKSLLPTTATPTLLTEIIAQMAPEKAEKLVDILNGMGKKYSGKVVHDRLKSLYPLEDKSPEADMFREFLATHQISFLGGGNAKNFKVTHLKDNSTEVLKIDDRLYMPRNAEAHLREHIGNNLAVIDTERQVFCTNRRGEPASRTLLVTEYCSGGDLYSHGLASLRGGEPVKVVSTVFEQMADVMLQIQDAGCMFPDAKITNWLINSDGKLIISDTKSFLFTDENQNFVPGIPGNEYCTLLSSTNFNPPEFFVKPVSINADSLHAYLLGKNIHRFITGSIQSDHDGSKFDFNHPFFKEGEGLEIRTLIEALVKPDPADRMPVKEALTQLFLINNHEVKSLVKELKELRCGPKDKKMDEFIDEKVGEIRNATPQKREELISELKEIIKDLKADATVSEANRIVTNFRKNSDEFAIGINTRADKIEQEMVHIPIQDRRTLHQSETSTVVKQALESHHHLSKSATSDVPQANTTQVAATFKNFKERFAQQAHGNEDKVENKAEASLSIKNH</sequence>
<dbReference type="RefSeq" id="WP_058475459.1">
    <property type="nucleotide sequence ID" value="NZ_CAAAIL010000024.1"/>
</dbReference>
<dbReference type="Proteomes" id="UP000054639">
    <property type="component" value="Unassembled WGS sequence"/>
</dbReference>
<dbReference type="GO" id="GO:0005524">
    <property type="term" value="F:ATP binding"/>
    <property type="evidence" value="ECO:0007669"/>
    <property type="project" value="InterPro"/>
</dbReference>
<feature type="region of interest" description="Disordered" evidence="1">
    <location>
        <begin position="603"/>
        <end position="625"/>
    </location>
</feature>
<dbReference type="Proteomes" id="UP000254230">
    <property type="component" value="Unassembled WGS sequence"/>
</dbReference>
<protein>
    <submittedName>
        <fullName evidence="4">Serine/threonine protein kinase</fullName>
    </submittedName>
</protein>
<accession>A0A378KU70</accession>
<dbReference type="SMART" id="SM00220">
    <property type="entry name" value="S_TKc"/>
    <property type="match status" value="1"/>
</dbReference>
<evidence type="ECO:0000313" key="6">
    <source>
        <dbReference type="Proteomes" id="UP000254230"/>
    </source>
</evidence>
<dbReference type="OrthoDB" id="5650925at2"/>
<keyword evidence="4" id="KW-0808">Transferase</keyword>
<dbReference type="AlphaFoldDB" id="A0A378KU70"/>
<organism evidence="4 6">
    <name type="scientific">Legionella quateirensis</name>
    <dbReference type="NCBI Taxonomy" id="45072"/>
    <lineage>
        <taxon>Bacteria</taxon>
        <taxon>Pseudomonadati</taxon>
        <taxon>Pseudomonadota</taxon>
        <taxon>Gammaproteobacteria</taxon>
        <taxon>Legionellales</taxon>
        <taxon>Legionellaceae</taxon>
        <taxon>Legionella</taxon>
    </lineage>
</organism>
<dbReference type="STRING" id="45072.Lqua_3340"/>